<dbReference type="Proteomes" id="UP001240150">
    <property type="component" value="Chromosome"/>
</dbReference>
<feature type="domain" description="Tyr recombinase" evidence="4">
    <location>
        <begin position="196"/>
        <end position="379"/>
    </location>
</feature>
<evidence type="ECO:0000256" key="1">
    <source>
        <dbReference type="ARBA" id="ARBA00023125"/>
    </source>
</evidence>
<dbReference type="SUPFAM" id="SSF56349">
    <property type="entry name" value="DNA breaking-rejoining enzymes"/>
    <property type="match status" value="1"/>
</dbReference>
<dbReference type="CDD" id="cd00397">
    <property type="entry name" value="DNA_BRE_C"/>
    <property type="match status" value="1"/>
</dbReference>
<evidence type="ECO:0000259" key="4">
    <source>
        <dbReference type="PROSITE" id="PS51898"/>
    </source>
</evidence>
<dbReference type="InterPro" id="IPR010998">
    <property type="entry name" value="Integrase_recombinase_N"/>
</dbReference>
<dbReference type="Gene3D" id="1.10.150.130">
    <property type="match status" value="1"/>
</dbReference>
<dbReference type="Pfam" id="PF00589">
    <property type="entry name" value="Phage_integrase"/>
    <property type="match status" value="1"/>
</dbReference>
<dbReference type="InterPro" id="IPR013762">
    <property type="entry name" value="Integrase-like_cat_sf"/>
</dbReference>
<keyword evidence="7" id="KW-1185">Reference proteome</keyword>
<evidence type="ECO:0000259" key="5">
    <source>
        <dbReference type="PROSITE" id="PS51900"/>
    </source>
</evidence>
<evidence type="ECO:0000313" key="6">
    <source>
        <dbReference type="EMBL" id="WIN00038.1"/>
    </source>
</evidence>
<protein>
    <submittedName>
        <fullName evidence="6">Site-specific integrase</fullName>
    </submittedName>
</protein>
<dbReference type="Gene3D" id="1.10.443.10">
    <property type="entry name" value="Intergrase catalytic core"/>
    <property type="match status" value="1"/>
</dbReference>
<dbReference type="PROSITE" id="PS51900">
    <property type="entry name" value="CB"/>
    <property type="match status" value="1"/>
</dbReference>
<dbReference type="PANTHER" id="PTHR30349">
    <property type="entry name" value="PHAGE INTEGRASE-RELATED"/>
    <property type="match status" value="1"/>
</dbReference>
<sequence length="416" mass="47755">MDYFERPERDVASIKLPEWGRVGPSDGPVPFTVYDDADEPIEAVHRYLRDFVARGNSAGSVRSYAYTLLRWWRFLRAVDVAWDRATAVETKDLVLWLQHTEKPVAKRRVASAATAGTVNPVTRKEHLGDQYKPRTVRHSNAVLRAFYEYWIEEGQGPLLNPVPRARRGARPNAHHNALEPFRPEGRLRYNPKVPKQKPRAMPDEAWLDLFKAMKSNRDRAILTLAISTAARASELLGLRACDIDWGDQLIRVRRKGSGAEQWLPASSEAFVWLRLYLAEVSRLRPGDPLWWTLRRQHDGERPRRVELTYDALRAVLRRANGLLGANWSMHDCRHTCALRMARDKNLSLRDVQLLLGHAHLTTTQIYLEDDDAEVVKRVQEHHAERGRLLTAPPRPLPASRYDADDMSVLFANRVAQ</sequence>
<organism evidence="6 7">
    <name type="scientific">Actinoplanes oblitus</name>
    <dbReference type="NCBI Taxonomy" id="3040509"/>
    <lineage>
        <taxon>Bacteria</taxon>
        <taxon>Bacillati</taxon>
        <taxon>Actinomycetota</taxon>
        <taxon>Actinomycetes</taxon>
        <taxon>Micromonosporales</taxon>
        <taxon>Micromonosporaceae</taxon>
        <taxon>Actinoplanes</taxon>
    </lineage>
</organism>
<feature type="domain" description="Core-binding (CB)" evidence="5">
    <location>
        <begin position="35"/>
        <end position="151"/>
    </location>
</feature>
<proteinExistence type="predicted"/>
<dbReference type="InterPro" id="IPR044068">
    <property type="entry name" value="CB"/>
</dbReference>
<keyword evidence="2" id="KW-0233">DNA recombination</keyword>
<dbReference type="EMBL" id="CP126980">
    <property type="protein sequence ID" value="WIN00038.1"/>
    <property type="molecule type" value="Genomic_DNA"/>
</dbReference>
<name>A0ABY8WRG2_9ACTN</name>
<evidence type="ECO:0000256" key="2">
    <source>
        <dbReference type="ARBA" id="ARBA00023172"/>
    </source>
</evidence>
<dbReference type="InterPro" id="IPR011010">
    <property type="entry name" value="DNA_brk_join_enz"/>
</dbReference>
<accession>A0ABY8WRG2</accession>
<dbReference type="InterPro" id="IPR050090">
    <property type="entry name" value="Tyrosine_recombinase_XerCD"/>
</dbReference>
<dbReference type="PROSITE" id="PS51898">
    <property type="entry name" value="TYR_RECOMBINASE"/>
    <property type="match status" value="1"/>
</dbReference>
<dbReference type="RefSeq" id="WP_284921496.1">
    <property type="nucleotide sequence ID" value="NZ_CP126980.1"/>
</dbReference>
<evidence type="ECO:0000313" key="7">
    <source>
        <dbReference type="Proteomes" id="UP001240150"/>
    </source>
</evidence>
<dbReference type="InterPro" id="IPR002104">
    <property type="entry name" value="Integrase_catalytic"/>
</dbReference>
<gene>
    <name evidence="6" type="ORF">ACTOB_003714</name>
</gene>
<reference evidence="6 7" key="1">
    <citation type="submission" date="2023-06" db="EMBL/GenBank/DDBJ databases">
        <authorList>
            <person name="Yushchuk O."/>
            <person name="Binda E."/>
            <person name="Ruckert-Reed C."/>
            <person name="Fedorenko V."/>
            <person name="Kalinowski J."/>
            <person name="Marinelli F."/>
        </authorList>
    </citation>
    <scope>NUCLEOTIDE SEQUENCE [LARGE SCALE GENOMIC DNA]</scope>
    <source>
        <strain evidence="6 7">NRRL 3884</strain>
    </source>
</reference>
<keyword evidence="1 3" id="KW-0238">DNA-binding</keyword>
<dbReference type="PANTHER" id="PTHR30349:SF81">
    <property type="entry name" value="TYROSINE RECOMBINASE XERC"/>
    <property type="match status" value="1"/>
</dbReference>
<evidence type="ECO:0000256" key="3">
    <source>
        <dbReference type="PROSITE-ProRule" id="PRU01248"/>
    </source>
</evidence>